<name>A0ABP7ILG4_9ACTN</name>
<evidence type="ECO:0000313" key="3">
    <source>
        <dbReference type="EMBL" id="GAA3821298.1"/>
    </source>
</evidence>
<dbReference type="EMBL" id="BAAAZR010000014">
    <property type="protein sequence ID" value="GAA3821298.1"/>
    <property type="molecule type" value="Genomic_DNA"/>
</dbReference>
<dbReference type="InterPro" id="IPR010982">
    <property type="entry name" value="Lambda_DNA-bd_dom_sf"/>
</dbReference>
<gene>
    <name evidence="3" type="ORF">GCM10022226_46970</name>
</gene>
<evidence type="ECO:0000259" key="2">
    <source>
        <dbReference type="PROSITE" id="PS50943"/>
    </source>
</evidence>
<proteinExistence type="inferred from homology"/>
<comment type="similarity">
    <text evidence="1">Belongs to the short-chain fatty acyl-CoA assimilation regulator (ScfR) family.</text>
</comment>
<dbReference type="InterPro" id="IPR010359">
    <property type="entry name" value="IrrE_HExxH"/>
</dbReference>
<dbReference type="InterPro" id="IPR001387">
    <property type="entry name" value="Cro/C1-type_HTH"/>
</dbReference>
<organism evidence="3 4">
    <name type="scientific">Sphaerisporangium flaviroseum</name>
    <dbReference type="NCBI Taxonomy" id="509199"/>
    <lineage>
        <taxon>Bacteria</taxon>
        <taxon>Bacillati</taxon>
        <taxon>Actinomycetota</taxon>
        <taxon>Actinomycetes</taxon>
        <taxon>Streptosporangiales</taxon>
        <taxon>Streptosporangiaceae</taxon>
        <taxon>Sphaerisporangium</taxon>
    </lineage>
</organism>
<dbReference type="Pfam" id="PF01381">
    <property type="entry name" value="HTH_3"/>
    <property type="match status" value="1"/>
</dbReference>
<dbReference type="RefSeq" id="WP_344943984.1">
    <property type="nucleotide sequence ID" value="NZ_BAAAZR010000014.1"/>
</dbReference>
<dbReference type="InterPro" id="IPR052345">
    <property type="entry name" value="Rad_response_metalloprotease"/>
</dbReference>
<evidence type="ECO:0000256" key="1">
    <source>
        <dbReference type="ARBA" id="ARBA00007227"/>
    </source>
</evidence>
<dbReference type="PANTHER" id="PTHR43236:SF1">
    <property type="entry name" value="BLL7220 PROTEIN"/>
    <property type="match status" value="1"/>
</dbReference>
<sequence length="366" mass="40379">MAAFDPARLTQARHLAGLTKSALAQQVGVSAAAVGQWEASTTPPRPDHLQRAAEVLDVPIDFFALGRPYAQVDASAAHFRSLRSTRAAQRAKAIAFVEQTWELAYALEKRVQLPPVDLPGFSGGEIHHDDFPIDPVEAARALRSHWGLGEGPIPHLVRAMENHGLIVTLVPFAGADTPRIDAFSTSRLPRPLVVLTPDRADDVYRHRFTAAHEVGHLLLHSDTAPGDHQQEREADLFAAELLTPCHVIRPLLPTKLDFIALSEVSRTWGVSLMSLIYRSRELGLLSDATARRAYQRINQMEKLGLILPEPVANYPGETPCLLSKAFALAETHGLSYSVLARELRWRIPRLRLLLGEADTRPALRLV</sequence>
<comment type="caution">
    <text evidence="3">The sequence shown here is derived from an EMBL/GenBank/DDBJ whole genome shotgun (WGS) entry which is preliminary data.</text>
</comment>
<dbReference type="CDD" id="cd00093">
    <property type="entry name" value="HTH_XRE"/>
    <property type="match status" value="1"/>
</dbReference>
<feature type="domain" description="HTH cro/C1-type" evidence="2">
    <location>
        <begin position="9"/>
        <end position="63"/>
    </location>
</feature>
<dbReference type="Gene3D" id="1.10.260.40">
    <property type="entry name" value="lambda repressor-like DNA-binding domains"/>
    <property type="match status" value="1"/>
</dbReference>
<dbReference type="Proteomes" id="UP001500888">
    <property type="component" value="Unassembled WGS sequence"/>
</dbReference>
<evidence type="ECO:0000313" key="4">
    <source>
        <dbReference type="Proteomes" id="UP001500888"/>
    </source>
</evidence>
<accession>A0ABP7ILG4</accession>
<reference evidence="4" key="1">
    <citation type="journal article" date="2019" name="Int. J. Syst. Evol. Microbiol.">
        <title>The Global Catalogue of Microorganisms (GCM) 10K type strain sequencing project: providing services to taxonomists for standard genome sequencing and annotation.</title>
        <authorList>
            <consortium name="The Broad Institute Genomics Platform"/>
            <consortium name="The Broad Institute Genome Sequencing Center for Infectious Disease"/>
            <person name="Wu L."/>
            <person name="Ma J."/>
        </authorList>
    </citation>
    <scope>NUCLEOTIDE SEQUENCE [LARGE SCALE GENOMIC DNA]</scope>
    <source>
        <strain evidence="4">JCM 16908</strain>
    </source>
</reference>
<dbReference type="Pfam" id="PF06114">
    <property type="entry name" value="Peptidase_M78"/>
    <property type="match status" value="1"/>
</dbReference>
<dbReference type="Gene3D" id="1.10.10.2910">
    <property type="match status" value="1"/>
</dbReference>
<dbReference type="PANTHER" id="PTHR43236">
    <property type="entry name" value="ANTITOXIN HIGA1"/>
    <property type="match status" value="1"/>
</dbReference>
<dbReference type="SMART" id="SM00530">
    <property type="entry name" value="HTH_XRE"/>
    <property type="match status" value="1"/>
</dbReference>
<dbReference type="PROSITE" id="PS50943">
    <property type="entry name" value="HTH_CROC1"/>
    <property type="match status" value="1"/>
</dbReference>
<keyword evidence="4" id="KW-1185">Reference proteome</keyword>
<protein>
    <submittedName>
        <fullName evidence="3">XRE family transcriptional regulator</fullName>
    </submittedName>
</protein>
<dbReference type="SUPFAM" id="SSF47413">
    <property type="entry name" value="lambda repressor-like DNA-binding domains"/>
    <property type="match status" value="1"/>
</dbReference>